<keyword evidence="1" id="KW-1133">Transmembrane helix</keyword>
<dbReference type="HOGENOM" id="CLU_2599553_0_0_9"/>
<evidence type="ECO:0000256" key="1">
    <source>
        <dbReference type="SAM" id="Phobius"/>
    </source>
</evidence>
<dbReference type="AlphaFoldDB" id="K8E2J1"/>
<dbReference type="EMBL" id="HE999757">
    <property type="protein sequence ID" value="CCO10204.2"/>
    <property type="molecule type" value="Genomic_DNA"/>
</dbReference>
<dbReference type="KEGG" id="cml:BN424_740"/>
<dbReference type="RefSeq" id="WP_015075649.1">
    <property type="nucleotide sequence ID" value="NC_019425.2"/>
</dbReference>
<protein>
    <submittedName>
        <fullName evidence="2">Membrane protein</fullName>
    </submittedName>
</protein>
<sequence length="79" mass="9279">MKKWLKLGFFGIFLDNHLNQFHFWKKNIYRFIIFSFSSLIFFTLIFSIITNYPTIKLIKLLCIIAPIYGIGATIATKQG</sequence>
<organism evidence="2 3">
    <name type="scientific">Carnobacterium maltaromaticum LMA28</name>
    <dbReference type="NCBI Taxonomy" id="1234679"/>
    <lineage>
        <taxon>Bacteria</taxon>
        <taxon>Bacillati</taxon>
        <taxon>Bacillota</taxon>
        <taxon>Bacilli</taxon>
        <taxon>Lactobacillales</taxon>
        <taxon>Carnobacteriaceae</taxon>
        <taxon>Carnobacterium</taxon>
    </lineage>
</organism>
<gene>
    <name evidence="2" type="ORF">BN424_740</name>
</gene>
<evidence type="ECO:0000313" key="2">
    <source>
        <dbReference type="EMBL" id="CCO10204.2"/>
    </source>
</evidence>
<keyword evidence="1" id="KW-0812">Transmembrane</keyword>
<dbReference type="STRING" id="1234679.BN424_740"/>
<feature type="transmembrane region" description="Helical" evidence="1">
    <location>
        <begin position="55"/>
        <end position="75"/>
    </location>
</feature>
<keyword evidence="1" id="KW-0472">Membrane</keyword>
<name>K8E2J1_CARML</name>
<dbReference type="Proteomes" id="UP000000212">
    <property type="component" value="Chromosome"/>
</dbReference>
<reference evidence="3" key="1">
    <citation type="journal article" date="2013" name="Genome Announc.">
        <title>Complete Chromosome Sequence of Carnobacterium maltaromaticum LMA 28.</title>
        <authorList>
            <person name="Cailliez-Grimal C."/>
            <person name="Chaillou S."/>
            <person name="Anba-Mondoloni J."/>
            <person name="Loux V."/>
            <person name="Afzal M.I."/>
            <person name="Rahman A."/>
            <person name="Kergourlay G."/>
            <person name="Champomier-Verges M.C."/>
            <person name="Zagorec M."/>
            <person name="Dalgaard P."/>
            <person name="Leisner J.J."/>
            <person name="Prevost H."/>
            <person name="Revol-Junelles A.M."/>
            <person name="Borges F."/>
        </authorList>
    </citation>
    <scope>NUCLEOTIDE SEQUENCE</scope>
    <source>
        <strain evidence="3">LMA28</strain>
    </source>
</reference>
<evidence type="ECO:0000313" key="3">
    <source>
        <dbReference type="Proteomes" id="UP000000212"/>
    </source>
</evidence>
<proteinExistence type="predicted"/>
<feature type="transmembrane region" description="Helical" evidence="1">
    <location>
        <begin position="28"/>
        <end position="49"/>
    </location>
</feature>
<accession>K8E2J1</accession>
<keyword evidence="3" id="KW-1185">Reference proteome</keyword>